<reference evidence="1 2" key="1">
    <citation type="journal article" date="2018" name="Mol. Biol. Evol.">
        <title>Broad Genomic Sampling Reveals a Smut Pathogenic Ancestry of the Fungal Clade Ustilaginomycotina.</title>
        <authorList>
            <person name="Kijpornyongpan T."/>
            <person name="Mondo S.J."/>
            <person name="Barry K."/>
            <person name="Sandor L."/>
            <person name="Lee J."/>
            <person name="Lipzen A."/>
            <person name="Pangilinan J."/>
            <person name="LaButti K."/>
            <person name="Hainaut M."/>
            <person name="Henrissat B."/>
            <person name="Grigoriev I.V."/>
            <person name="Spatafora J.W."/>
            <person name="Aime M.C."/>
        </authorList>
    </citation>
    <scope>NUCLEOTIDE SEQUENCE [LARGE SCALE GENOMIC DNA]</scope>
    <source>
        <strain evidence="1 2">SA 807</strain>
    </source>
</reference>
<evidence type="ECO:0000313" key="2">
    <source>
        <dbReference type="Proteomes" id="UP000245626"/>
    </source>
</evidence>
<evidence type="ECO:0000313" key="1">
    <source>
        <dbReference type="EMBL" id="PWN53545.1"/>
    </source>
</evidence>
<organism evidence="1 2">
    <name type="scientific">Violaceomyces palustris</name>
    <dbReference type="NCBI Taxonomy" id="1673888"/>
    <lineage>
        <taxon>Eukaryota</taxon>
        <taxon>Fungi</taxon>
        <taxon>Dikarya</taxon>
        <taxon>Basidiomycota</taxon>
        <taxon>Ustilaginomycotina</taxon>
        <taxon>Ustilaginomycetes</taxon>
        <taxon>Violaceomycetales</taxon>
        <taxon>Violaceomycetaceae</taxon>
        <taxon>Violaceomyces</taxon>
    </lineage>
</organism>
<gene>
    <name evidence="1" type="ORF">IE53DRAFT_383926</name>
</gene>
<dbReference type="Proteomes" id="UP000245626">
    <property type="component" value="Unassembled WGS sequence"/>
</dbReference>
<sequence>MMILGLQRGEGALFLRNLNSFNRPTLSFRLIKFGFPPGSRRNLNRRTFTQVRALFYPLRVYTKRVVKILAATFRSFRDRTASLFHTMRIMLAGQWIEAFQNLLSLGLLLFPAFLIRL</sequence>
<accession>A0ACD0P642</accession>
<proteinExistence type="predicted"/>
<keyword evidence="2" id="KW-1185">Reference proteome</keyword>
<dbReference type="EMBL" id="KZ819720">
    <property type="protein sequence ID" value="PWN53545.1"/>
    <property type="molecule type" value="Genomic_DNA"/>
</dbReference>
<protein>
    <submittedName>
        <fullName evidence="1">Uncharacterized protein</fullName>
    </submittedName>
</protein>
<name>A0ACD0P642_9BASI</name>